<sequence>MIKIRSLSKTIKSHWFIALISFIITVALINLLAFVLVKPYYSSDVDLISVSQSKSADSSKIIKTYQSFIKTPIILSPIHQQLAQQKGYSESVSDLGKRINITADEDSQVFTITATSNTAKDARLIANQTATILQKESPELINPSNLKRLTIGKTAVYKHTSNRWIVITLSILSGLLVAIIMVIWRDLVSKKVTKADLLSSSSLPLIGTIKIDKTNKA</sequence>
<accession>A0A0A1GWR6</accession>
<feature type="transmembrane region" description="Helical" evidence="4">
    <location>
        <begin position="15"/>
        <end position="37"/>
    </location>
</feature>
<evidence type="ECO:0000256" key="2">
    <source>
        <dbReference type="ARBA" id="ARBA00022903"/>
    </source>
</evidence>
<protein>
    <recommendedName>
        <fullName evidence="7">Capsular polysaccharide biosynthesis protein CpsC</fullName>
    </recommendedName>
</protein>
<dbReference type="RefSeq" id="WP_041092384.1">
    <property type="nucleotide sequence ID" value="NZ_AP014680.1"/>
</dbReference>
<keyword evidence="4" id="KW-0472">Membrane</keyword>
<reference evidence="5 6" key="1">
    <citation type="submission" date="2014-11" db="EMBL/GenBank/DDBJ databases">
        <title>Complete genome sequence and analysis of Lactobacillus hokkaidonensis LOOC260T.</title>
        <authorList>
            <person name="Tanizawa Y."/>
            <person name="Tohno M."/>
            <person name="Kaminuma E."/>
            <person name="Nakamura Y."/>
            <person name="Arita M."/>
        </authorList>
    </citation>
    <scope>NUCLEOTIDE SEQUENCE [LARGE SCALE GENOMIC DNA]</scope>
    <source>
        <strain evidence="5 6">LOOC260</strain>
    </source>
</reference>
<evidence type="ECO:0008006" key="7">
    <source>
        <dbReference type="Google" id="ProtNLM"/>
    </source>
</evidence>
<dbReference type="KEGG" id="lho:LOOC260_102780"/>
<organism evidence="5 6">
    <name type="scientific">Paucilactobacillus hokkaidonensis JCM 18461</name>
    <dbReference type="NCBI Taxonomy" id="1291742"/>
    <lineage>
        <taxon>Bacteria</taxon>
        <taxon>Bacillati</taxon>
        <taxon>Bacillota</taxon>
        <taxon>Bacilli</taxon>
        <taxon>Lactobacillales</taxon>
        <taxon>Lactobacillaceae</taxon>
        <taxon>Paucilactobacillus</taxon>
    </lineage>
</organism>
<keyword evidence="4" id="KW-0812">Transmembrane</keyword>
<keyword evidence="2" id="KW-0972">Capsule biogenesis/degradation</keyword>
<dbReference type="PANTHER" id="PTHR32309:SF13">
    <property type="entry name" value="FERRIC ENTEROBACTIN TRANSPORT PROTEIN FEPE"/>
    <property type="match status" value="1"/>
</dbReference>
<dbReference type="EMBL" id="AP014680">
    <property type="protein sequence ID" value="BAP84856.1"/>
    <property type="molecule type" value="Genomic_DNA"/>
</dbReference>
<evidence type="ECO:0000256" key="1">
    <source>
        <dbReference type="ARBA" id="ARBA00005132"/>
    </source>
</evidence>
<gene>
    <name evidence="5" type="ORF">LOOC260_102780</name>
</gene>
<keyword evidence="4" id="KW-1133">Transmembrane helix</keyword>
<dbReference type="STRING" id="1291742.LOOC260_102780"/>
<dbReference type="InterPro" id="IPR050445">
    <property type="entry name" value="Bact_polysacc_biosynth/exp"/>
</dbReference>
<comment type="pathway">
    <text evidence="1">Capsule biogenesis; capsule polysaccharide biosynthesis.</text>
</comment>
<dbReference type="PANTHER" id="PTHR32309">
    <property type="entry name" value="TYROSINE-PROTEIN KINASE"/>
    <property type="match status" value="1"/>
</dbReference>
<evidence type="ECO:0000313" key="5">
    <source>
        <dbReference type="EMBL" id="BAP84856.1"/>
    </source>
</evidence>
<dbReference type="HOGENOM" id="CLU_1270970_0_0_9"/>
<proteinExistence type="predicted"/>
<evidence type="ECO:0000313" key="6">
    <source>
        <dbReference type="Proteomes" id="UP000031620"/>
    </source>
</evidence>
<feature type="transmembrane region" description="Helical" evidence="4">
    <location>
        <begin position="164"/>
        <end position="184"/>
    </location>
</feature>
<dbReference type="GO" id="GO:0004713">
    <property type="term" value="F:protein tyrosine kinase activity"/>
    <property type="evidence" value="ECO:0007669"/>
    <property type="project" value="TreeGrafter"/>
</dbReference>
<name>A0A0A1GWR6_9LACO</name>
<evidence type="ECO:0000256" key="3">
    <source>
        <dbReference type="ARBA" id="ARBA00023169"/>
    </source>
</evidence>
<evidence type="ECO:0000256" key="4">
    <source>
        <dbReference type="SAM" id="Phobius"/>
    </source>
</evidence>
<dbReference type="GO" id="GO:0000271">
    <property type="term" value="P:polysaccharide biosynthetic process"/>
    <property type="evidence" value="ECO:0007669"/>
    <property type="project" value="UniProtKB-KW"/>
</dbReference>
<keyword evidence="3" id="KW-0270">Exopolysaccharide synthesis</keyword>
<dbReference type="Proteomes" id="UP000031620">
    <property type="component" value="Chromosome"/>
</dbReference>
<dbReference type="GO" id="GO:0005886">
    <property type="term" value="C:plasma membrane"/>
    <property type="evidence" value="ECO:0007669"/>
    <property type="project" value="TreeGrafter"/>
</dbReference>
<dbReference type="AlphaFoldDB" id="A0A0A1GWR6"/>